<protein>
    <submittedName>
        <fullName evidence="2">Pilus assembly protein PilE</fullName>
    </submittedName>
</protein>
<dbReference type="InterPro" id="IPR045584">
    <property type="entry name" value="Pilin-like"/>
</dbReference>
<dbReference type="AlphaFoldDB" id="A0A6S6UEU4"/>
<dbReference type="Pfam" id="PF16732">
    <property type="entry name" value="ComP_DUS"/>
    <property type="match status" value="1"/>
</dbReference>
<dbReference type="Pfam" id="PF07963">
    <property type="entry name" value="N_methyl"/>
    <property type="match status" value="1"/>
</dbReference>
<name>A0A6S6UEU4_9GAMM</name>
<feature type="transmembrane region" description="Helical" evidence="1">
    <location>
        <begin position="12"/>
        <end position="34"/>
    </location>
</feature>
<evidence type="ECO:0000313" key="2">
    <source>
        <dbReference type="EMBL" id="CAA6828971.1"/>
    </source>
</evidence>
<keyword evidence="1" id="KW-0472">Membrane</keyword>
<keyword evidence="1" id="KW-1133">Transmembrane helix</keyword>
<dbReference type="SUPFAM" id="SSF54523">
    <property type="entry name" value="Pili subunits"/>
    <property type="match status" value="1"/>
</dbReference>
<organism evidence="2">
    <name type="scientific">uncultured Thiotrichaceae bacterium</name>
    <dbReference type="NCBI Taxonomy" id="298394"/>
    <lineage>
        <taxon>Bacteria</taxon>
        <taxon>Pseudomonadati</taxon>
        <taxon>Pseudomonadota</taxon>
        <taxon>Gammaproteobacteria</taxon>
        <taxon>Thiotrichales</taxon>
        <taxon>Thiotrichaceae</taxon>
        <taxon>environmental samples</taxon>
    </lineage>
</organism>
<dbReference type="PROSITE" id="PS00409">
    <property type="entry name" value="PROKAR_NTER_METHYL"/>
    <property type="match status" value="1"/>
</dbReference>
<keyword evidence="1" id="KW-0812">Transmembrane</keyword>
<dbReference type="Gene3D" id="3.30.700.10">
    <property type="entry name" value="Glycoprotein, Type 4 Pilin"/>
    <property type="match status" value="1"/>
</dbReference>
<dbReference type="InterPro" id="IPR031982">
    <property type="entry name" value="PilE-like"/>
</dbReference>
<dbReference type="NCBIfam" id="TIGR02532">
    <property type="entry name" value="IV_pilin_GFxxxE"/>
    <property type="match status" value="1"/>
</dbReference>
<accession>A0A6S6UEU4</accession>
<dbReference type="PANTHER" id="PTHR30093">
    <property type="entry name" value="GENERAL SECRETION PATHWAY PROTEIN G"/>
    <property type="match status" value="1"/>
</dbReference>
<dbReference type="EMBL" id="CACVAT010000487">
    <property type="protein sequence ID" value="CAA6828971.1"/>
    <property type="molecule type" value="Genomic_DNA"/>
</dbReference>
<dbReference type="PANTHER" id="PTHR30093:SF47">
    <property type="entry name" value="TYPE IV PILUS NON-CORE MINOR PILIN PILE"/>
    <property type="match status" value="1"/>
</dbReference>
<dbReference type="GO" id="GO:0043683">
    <property type="term" value="P:type IV pilus assembly"/>
    <property type="evidence" value="ECO:0007669"/>
    <property type="project" value="InterPro"/>
</dbReference>
<sequence length="155" mass="16688">MIFAKQKQHGFTLIEVMIVVAIIAIISAIAYPSYVKQVQKSKRSDAKVGLQQLAQRQEVRFTRTYSYASTLEQLGFGAGLDSPEGEYSQTVAATPDNCDGTAAVPCTGFTVTAVPNLGSSQVGDTDCATFTLDNRGRKGAENNEDIPADTTEICW</sequence>
<dbReference type="InterPro" id="IPR012902">
    <property type="entry name" value="N_methyl_site"/>
</dbReference>
<reference evidence="2" key="1">
    <citation type="submission" date="2020-01" db="EMBL/GenBank/DDBJ databases">
        <authorList>
            <person name="Meier V. D."/>
            <person name="Meier V D."/>
        </authorList>
    </citation>
    <scope>NUCLEOTIDE SEQUENCE</scope>
    <source>
        <strain evidence="2">HLG_WM_MAG_09</strain>
    </source>
</reference>
<gene>
    <name evidence="2" type="ORF">HELGO_WM21114</name>
</gene>
<evidence type="ECO:0000256" key="1">
    <source>
        <dbReference type="SAM" id="Phobius"/>
    </source>
</evidence>
<proteinExistence type="predicted"/>